<comment type="caution">
    <text evidence="5">The sequence shown here is derived from an EMBL/GenBank/DDBJ whole genome shotgun (WGS) entry which is preliminary data.</text>
</comment>
<sequence>MVGPQTGFSEDIDININLIRHRYHNNGLKIKDVSPKDQTTKMRLKILYDDNKVAPDLLDKLYEEMQSIQKDKFFQTAEELNQRIIEKNKNIFPTIMISERPDRIAYNIYKGKVVVLVEGSPFALIIPSTFMDFFSSMSDFYQPYWVSRFLKILRYLGLAISTTLPAAYVGFTSYNPELFKVELALSIAGSRAPVPYPSFVEVFLMLIMMEMLTEASIRLPKTIGPTATTVGGLILGQAATEAGLVSNIMIIIVASVAISNFVIPINQMSFAMRLEKYYLLLLTAVTGLIGLIVGLMSIILYLTHLSSMGNPYFKLTFSETPNYLKKGTYK</sequence>
<dbReference type="InterPro" id="IPR050768">
    <property type="entry name" value="UPF0353/GerABKA_families"/>
</dbReference>
<dbReference type="Pfam" id="PF03323">
    <property type="entry name" value="GerA"/>
    <property type="match status" value="1"/>
</dbReference>
<feature type="transmembrane region" description="Helical" evidence="4">
    <location>
        <begin position="277"/>
        <end position="302"/>
    </location>
</feature>
<evidence type="ECO:0000256" key="3">
    <source>
        <dbReference type="ARBA" id="ARBA00023136"/>
    </source>
</evidence>
<gene>
    <name evidence="5" type="ORF">N783_08965</name>
</gene>
<dbReference type="STRING" id="1385511.GCA_000425225_02416"/>
<feature type="transmembrane region" description="Helical" evidence="4">
    <location>
        <begin position="194"/>
        <end position="212"/>
    </location>
</feature>
<keyword evidence="6" id="KW-1185">Reference proteome</keyword>
<dbReference type="GO" id="GO:0016020">
    <property type="term" value="C:membrane"/>
    <property type="evidence" value="ECO:0007669"/>
    <property type="project" value="UniProtKB-SubCell"/>
</dbReference>
<feature type="transmembrane region" description="Helical" evidence="4">
    <location>
        <begin position="152"/>
        <end position="174"/>
    </location>
</feature>
<evidence type="ECO:0000256" key="2">
    <source>
        <dbReference type="ARBA" id="ARBA00005278"/>
    </source>
</evidence>
<dbReference type="GO" id="GO:0009847">
    <property type="term" value="P:spore germination"/>
    <property type="evidence" value="ECO:0007669"/>
    <property type="project" value="InterPro"/>
</dbReference>
<evidence type="ECO:0000313" key="5">
    <source>
        <dbReference type="EMBL" id="KGX88071.1"/>
    </source>
</evidence>
<evidence type="ECO:0000313" key="6">
    <source>
        <dbReference type="Proteomes" id="UP000030403"/>
    </source>
</evidence>
<keyword evidence="3 4" id="KW-0472">Membrane</keyword>
<accession>A0A0A5G4M9</accession>
<evidence type="ECO:0000256" key="1">
    <source>
        <dbReference type="ARBA" id="ARBA00004141"/>
    </source>
</evidence>
<comment type="similarity">
    <text evidence="2">Belongs to the GerABKA family.</text>
</comment>
<dbReference type="InterPro" id="IPR004995">
    <property type="entry name" value="Spore_Ger"/>
</dbReference>
<dbReference type="eggNOG" id="COG0697">
    <property type="taxonomic scope" value="Bacteria"/>
</dbReference>
<dbReference type="Proteomes" id="UP000030403">
    <property type="component" value="Unassembled WGS sequence"/>
</dbReference>
<comment type="subcellular location">
    <subcellularLocation>
        <location evidence="1">Membrane</location>
        <topology evidence="1">Multi-pass membrane protein</topology>
    </subcellularLocation>
</comment>
<organism evidence="5 6">
    <name type="scientific">Pontibacillus marinus BH030004 = DSM 16465</name>
    <dbReference type="NCBI Taxonomy" id="1385511"/>
    <lineage>
        <taxon>Bacteria</taxon>
        <taxon>Bacillati</taxon>
        <taxon>Bacillota</taxon>
        <taxon>Bacilli</taxon>
        <taxon>Bacillales</taxon>
        <taxon>Bacillaceae</taxon>
        <taxon>Pontibacillus</taxon>
    </lineage>
</organism>
<dbReference type="PANTHER" id="PTHR22550">
    <property type="entry name" value="SPORE GERMINATION PROTEIN"/>
    <property type="match status" value="1"/>
</dbReference>
<protein>
    <submittedName>
        <fullName evidence="5">Spore germination protein GerA</fullName>
    </submittedName>
</protein>
<reference evidence="5 6" key="1">
    <citation type="submission" date="2013-08" db="EMBL/GenBank/DDBJ databases">
        <authorList>
            <person name="Huang J."/>
            <person name="Wang G."/>
        </authorList>
    </citation>
    <scope>NUCLEOTIDE SEQUENCE [LARGE SCALE GENOMIC DNA]</scope>
    <source>
        <strain evidence="5 6">BH030004</strain>
    </source>
</reference>
<keyword evidence="4" id="KW-1133">Transmembrane helix</keyword>
<dbReference type="AlphaFoldDB" id="A0A0A5G4M9"/>
<keyword evidence="4" id="KW-0812">Transmembrane</keyword>
<proteinExistence type="inferred from homology"/>
<dbReference type="EMBL" id="AVPF01000021">
    <property type="protein sequence ID" value="KGX88071.1"/>
    <property type="molecule type" value="Genomic_DNA"/>
</dbReference>
<dbReference type="PANTHER" id="PTHR22550:SF5">
    <property type="entry name" value="LEUCINE ZIPPER PROTEIN 4"/>
    <property type="match status" value="1"/>
</dbReference>
<name>A0A0A5G4M9_9BACI</name>
<feature type="transmembrane region" description="Helical" evidence="4">
    <location>
        <begin position="244"/>
        <end position="265"/>
    </location>
</feature>
<evidence type="ECO:0000256" key="4">
    <source>
        <dbReference type="SAM" id="Phobius"/>
    </source>
</evidence>